<dbReference type="OrthoDB" id="6430729at2759"/>
<dbReference type="EMBL" id="KK117608">
    <property type="protein sequence ID" value="KFM70947.1"/>
    <property type="molecule type" value="Genomic_DNA"/>
</dbReference>
<evidence type="ECO:0000256" key="2">
    <source>
        <dbReference type="SAM" id="MobiDB-lite"/>
    </source>
</evidence>
<gene>
    <name evidence="3" type="ORF">X975_09489</name>
</gene>
<protein>
    <submittedName>
        <fullName evidence="3">Uncharacterized protein</fullName>
    </submittedName>
</protein>
<reference evidence="3 4" key="1">
    <citation type="submission" date="2013-11" db="EMBL/GenBank/DDBJ databases">
        <title>Genome sequencing of Stegodyphus mimosarum.</title>
        <authorList>
            <person name="Bechsgaard J."/>
        </authorList>
    </citation>
    <scope>NUCLEOTIDE SEQUENCE [LARGE SCALE GENOMIC DNA]</scope>
</reference>
<keyword evidence="1" id="KW-0175">Coiled coil</keyword>
<evidence type="ECO:0000313" key="3">
    <source>
        <dbReference type="EMBL" id="KFM70947.1"/>
    </source>
</evidence>
<dbReference type="AlphaFoldDB" id="A0A087U0Q8"/>
<feature type="coiled-coil region" evidence="1">
    <location>
        <begin position="54"/>
        <end position="109"/>
    </location>
</feature>
<organism evidence="3 4">
    <name type="scientific">Stegodyphus mimosarum</name>
    <name type="common">African social velvet spider</name>
    <dbReference type="NCBI Taxonomy" id="407821"/>
    <lineage>
        <taxon>Eukaryota</taxon>
        <taxon>Metazoa</taxon>
        <taxon>Ecdysozoa</taxon>
        <taxon>Arthropoda</taxon>
        <taxon>Chelicerata</taxon>
        <taxon>Arachnida</taxon>
        <taxon>Araneae</taxon>
        <taxon>Araneomorphae</taxon>
        <taxon>Entelegynae</taxon>
        <taxon>Eresoidea</taxon>
        <taxon>Eresidae</taxon>
        <taxon>Stegodyphus</taxon>
    </lineage>
</organism>
<feature type="region of interest" description="Disordered" evidence="2">
    <location>
        <begin position="264"/>
        <end position="293"/>
    </location>
</feature>
<sequence>MAQVAQSPLSKTDTHQVRLHQKFDKAKIGDGQNINNFLSQQESLRRATLLKHRKVSTQLKLDMVQRQLNNLRRTVPESDSDRQFYRQQMSELSNELQDLGSTLEKVERNAYYARRRMLRHYGTDFGSTGTLHLSSSHPAIYSSSETLSQSSERNSLKQKVYHMMSSPTEKLRKRHLFGELRAVASLSSLNIKSTSHASCEDVNISKDAKPWKGPFKFLGNLMDSRLRRKLWGSTKRIKSEDNILEEKKASSSLDISKDCNGFNTSGTEDDLSSSSSSESSDEEEVEESEKWVSAVPTKHVWKAPVVRKVANSQRAQIDPAVLAEIEDFEKMAAQYISQHS</sequence>
<accession>A0A087U0Q8</accession>
<evidence type="ECO:0000313" key="4">
    <source>
        <dbReference type="Proteomes" id="UP000054359"/>
    </source>
</evidence>
<keyword evidence="4" id="KW-1185">Reference proteome</keyword>
<proteinExistence type="predicted"/>
<feature type="non-terminal residue" evidence="3">
    <location>
        <position position="340"/>
    </location>
</feature>
<dbReference type="OMA" id="IEEWRPK"/>
<name>A0A087U0Q8_STEMI</name>
<evidence type="ECO:0000256" key="1">
    <source>
        <dbReference type="SAM" id="Coils"/>
    </source>
</evidence>
<dbReference type="Proteomes" id="UP000054359">
    <property type="component" value="Unassembled WGS sequence"/>
</dbReference>